<dbReference type="InterPro" id="IPR044730">
    <property type="entry name" value="RNase_H-like_dom_plant"/>
</dbReference>
<reference evidence="2 3" key="2">
    <citation type="journal article" date="2017" name="Front. Plant Sci.">
        <title>Gene Classification and Mining of Molecular Markers Useful in Red Clover (Trifolium pratense) Breeding.</title>
        <authorList>
            <person name="Istvanek J."/>
            <person name="Dluhosova J."/>
            <person name="Dluhos P."/>
            <person name="Patkova L."/>
            <person name="Nedelnik J."/>
            <person name="Repkova J."/>
        </authorList>
    </citation>
    <scope>NUCLEOTIDE SEQUENCE [LARGE SCALE GENOMIC DNA]</scope>
    <source>
        <strain evidence="3">cv. Tatra</strain>
        <tissue evidence="2">Young leaves</tissue>
    </source>
</reference>
<evidence type="ECO:0000313" key="2">
    <source>
        <dbReference type="EMBL" id="PNX94236.1"/>
    </source>
</evidence>
<reference evidence="2 3" key="1">
    <citation type="journal article" date="2014" name="Am. J. Bot.">
        <title>Genome assembly and annotation for red clover (Trifolium pratense; Fabaceae).</title>
        <authorList>
            <person name="Istvanek J."/>
            <person name="Jaros M."/>
            <person name="Krenek A."/>
            <person name="Repkova J."/>
        </authorList>
    </citation>
    <scope>NUCLEOTIDE SEQUENCE [LARGE SCALE GENOMIC DNA]</scope>
    <source>
        <strain evidence="3">cv. Tatra</strain>
        <tissue evidence="2">Young leaves</tissue>
    </source>
</reference>
<dbReference type="CDD" id="cd06222">
    <property type="entry name" value="RNase_H_like"/>
    <property type="match status" value="1"/>
</dbReference>
<dbReference type="GO" id="GO:0004523">
    <property type="term" value="F:RNA-DNA hybrid ribonuclease activity"/>
    <property type="evidence" value="ECO:0007669"/>
    <property type="project" value="InterPro"/>
</dbReference>
<dbReference type="PANTHER" id="PTHR35516:SF11">
    <property type="entry name" value="CYTOCHROME B6-F COMPLEX SUBUNIT 5"/>
    <property type="match status" value="1"/>
</dbReference>
<dbReference type="PANTHER" id="PTHR35516">
    <property type="entry name" value="CYTOCHROME B6-F COMPLEX SUBUNIT 5"/>
    <property type="match status" value="1"/>
</dbReference>
<sequence>MVEDFMSCFTPSSVDALIDRFVKCNNNNYRCIILNVDGNCLGSHVRAGFGGLIRNSSSFIHGSSDIMLAKLYVIYHGLILAKDVAIEDFVCYSDSLPCINLIKCSISKFHVHAVLIQDTNKLLSHNNVTLCHTLIEENQCAEFLAKLRASSNVNLVIHSSPLTCMFDFLKSDTTETIFIRE</sequence>
<accession>A0A2K3MU03</accession>
<feature type="domain" description="RNase H type-1" evidence="1">
    <location>
        <begin position="35"/>
        <end position="146"/>
    </location>
</feature>
<dbReference type="InterPro" id="IPR036397">
    <property type="entry name" value="RNaseH_sf"/>
</dbReference>
<dbReference type="GO" id="GO:0003676">
    <property type="term" value="F:nucleic acid binding"/>
    <property type="evidence" value="ECO:0007669"/>
    <property type="project" value="InterPro"/>
</dbReference>
<proteinExistence type="predicted"/>
<organism evidence="2 3">
    <name type="scientific">Trifolium pratense</name>
    <name type="common">Red clover</name>
    <dbReference type="NCBI Taxonomy" id="57577"/>
    <lineage>
        <taxon>Eukaryota</taxon>
        <taxon>Viridiplantae</taxon>
        <taxon>Streptophyta</taxon>
        <taxon>Embryophyta</taxon>
        <taxon>Tracheophyta</taxon>
        <taxon>Spermatophyta</taxon>
        <taxon>Magnoliopsida</taxon>
        <taxon>eudicotyledons</taxon>
        <taxon>Gunneridae</taxon>
        <taxon>Pentapetalae</taxon>
        <taxon>rosids</taxon>
        <taxon>fabids</taxon>
        <taxon>Fabales</taxon>
        <taxon>Fabaceae</taxon>
        <taxon>Papilionoideae</taxon>
        <taxon>50 kb inversion clade</taxon>
        <taxon>NPAAA clade</taxon>
        <taxon>Hologalegina</taxon>
        <taxon>IRL clade</taxon>
        <taxon>Trifolieae</taxon>
        <taxon>Trifolium</taxon>
    </lineage>
</organism>
<dbReference type="InterPro" id="IPR002156">
    <property type="entry name" value="RNaseH_domain"/>
</dbReference>
<dbReference type="EMBL" id="ASHM01012289">
    <property type="protein sequence ID" value="PNX94236.1"/>
    <property type="molecule type" value="Genomic_DNA"/>
</dbReference>
<dbReference type="InterPro" id="IPR012337">
    <property type="entry name" value="RNaseH-like_sf"/>
</dbReference>
<dbReference type="Gene3D" id="3.30.420.10">
    <property type="entry name" value="Ribonuclease H-like superfamily/Ribonuclease H"/>
    <property type="match status" value="1"/>
</dbReference>
<evidence type="ECO:0000313" key="3">
    <source>
        <dbReference type="Proteomes" id="UP000236291"/>
    </source>
</evidence>
<dbReference type="Proteomes" id="UP000236291">
    <property type="component" value="Unassembled WGS sequence"/>
</dbReference>
<protein>
    <submittedName>
        <fullName evidence="2">Ribonuclease H</fullName>
    </submittedName>
</protein>
<name>A0A2K3MU03_TRIPR</name>
<dbReference type="Pfam" id="PF13456">
    <property type="entry name" value="RVT_3"/>
    <property type="match status" value="1"/>
</dbReference>
<dbReference type="SUPFAM" id="SSF53098">
    <property type="entry name" value="Ribonuclease H-like"/>
    <property type="match status" value="1"/>
</dbReference>
<evidence type="ECO:0000259" key="1">
    <source>
        <dbReference type="Pfam" id="PF13456"/>
    </source>
</evidence>
<dbReference type="AlphaFoldDB" id="A0A2K3MU03"/>
<gene>
    <name evidence="2" type="ORF">L195_g017408</name>
</gene>
<comment type="caution">
    <text evidence="2">The sequence shown here is derived from an EMBL/GenBank/DDBJ whole genome shotgun (WGS) entry which is preliminary data.</text>
</comment>